<dbReference type="OrthoDB" id="9767863at2"/>
<feature type="domain" description="Acyltransferase 3" evidence="2">
    <location>
        <begin position="18"/>
        <end position="326"/>
    </location>
</feature>
<evidence type="ECO:0000313" key="3">
    <source>
        <dbReference type="EMBL" id="RKR82260.1"/>
    </source>
</evidence>
<gene>
    <name evidence="3" type="ORF">BDD43_2436</name>
</gene>
<feature type="transmembrane region" description="Helical" evidence="1">
    <location>
        <begin position="99"/>
        <end position="117"/>
    </location>
</feature>
<evidence type="ECO:0000256" key="1">
    <source>
        <dbReference type="SAM" id="Phobius"/>
    </source>
</evidence>
<dbReference type="EMBL" id="RBKU01000001">
    <property type="protein sequence ID" value="RKR82260.1"/>
    <property type="molecule type" value="Genomic_DNA"/>
</dbReference>
<dbReference type="PANTHER" id="PTHR23028">
    <property type="entry name" value="ACETYLTRANSFERASE"/>
    <property type="match status" value="1"/>
</dbReference>
<reference evidence="3 4" key="1">
    <citation type="submission" date="2018-10" db="EMBL/GenBank/DDBJ databases">
        <title>Genomic Encyclopedia of Archaeal and Bacterial Type Strains, Phase II (KMG-II): from individual species to whole genera.</title>
        <authorList>
            <person name="Goeker M."/>
        </authorList>
    </citation>
    <scope>NUCLEOTIDE SEQUENCE [LARGE SCALE GENOMIC DNA]</scope>
    <source>
        <strain evidence="3 4">DSM 18602</strain>
    </source>
</reference>
<dbReference type="RefSeq" id="WP_121197882.1">
    <property type="nucleotide sequence ID" value="NZ_RBKU01000001.1"/>
</dbReference>
<dbReference type="InterPro" id="IPR002656">
    <property type="entry name" value="Acyl_transf_3_dom"/>
</dbReference>
<sequence length="345" mass="40003">MENNSGNIQRNTSREWFAGIDSLRFVCALVVLLGHLKNPVFDALKHSENKILKYSGFILGSSFVGIVAVIAFFVISGFVIHYPNKVKIKNLKVYYFRRFTRVLIPLIIIKVIGSWFGNPENNVVWSLYCELIYYTIYPILCKVKTTWTTKVIAAYVIAFIVIAIGARNDINSMIHQRDLNYNGNFAQLGFSFTWLVGLPFWLLGVRLAENIDSLNEIISVHKIWFLRLSIYLLSVICLVLRFHFFVPYTLSMVLISFQVALWVEAEIRYYKTKRPIVFFENMGKFSYSLYFCHPLIITVLIALTPLNNYTYLVYVLLTITCAYLFYLSCERPSHILAKKLELIKL</sequence>
<proteinExistence type="predicted"/>
<comment type="caution">
    <text evidence="3">The sequence shown here is derived from an EMBL/GenBank/DDBJ whole genome shotgun (WGS) entry which is preliminary data.</text>
</comment>
<feature type="transmembrane region" description="Helical" evidence="1">
    <location>
        <begin position="56"/>
        <end position="79"/>
    </location>
</feature>
<protein>
    <submittedName>
        <fullName evidence="3">Peptidoglycan/LPS O-acetylase OafA/YrhL</fullName>
    </submittedName>
</protein>
<feature type="transmembrane region" description="Helical" evidence="1">
    <location>
        <begin position="185"/>
        <end position="203"/>
    </location>
</feature>
<dbReference type="PANTHER" id="PTHR23028:SF53">
    <property type="entry name" value="ACYL_TRANSF_3 DOMAIN-CONTAINING PROTEIN"/>
    <property type="match status" value="1"/>
</dbReference>
<name>A0A495IZX6_9SPHI</name>
<feature type="transmembrane region" description="Helical" evidence="1">
    <location>
        <begin position="248"/>
        <end position="265"/>
    </location>
</feature>
<dbReference type="GO" id="GO:0016747">
    <property type="term" value="F:acyltransferase activity, transferring groups other than amino-acyl groups"/>
    <property type="evidence" value="ECO:0007669"/>
    <property type="project" value="InterPro"/>
</dbReference>
<feature type="transmembrane region" description="Helical" evidence="1">
    <location>
        <begin position="309"/>
        <end position="329"/>
    </location>
</feature>
<dbReference type="InterPro" id="IPR050879">
    <property type="entry name" value="Acyltransferase_3"/>
</dbReference>
<dbReference type="Proteomes" id="UP000268007">
    <property type="component" value="Unassembled WGS sequence"/>
</dbReference>
<feature type="transmembrane region" description="Helical" evidence="1">
    <location>
        <begin position="147"/>
        <end position="165"/>
    </location>
</feature>
<feature type="transmembrane region" description="Helical" evidence="1">
    <location>
        <begin position="16"/>
        <end position="36"/>
    </location>
</feature>
<dbReference type="AlphaFoldDB" id="A0A495IZX6"/>
<dbReference type="Pfam" id="PF01757">
    <property type="entry name" value="Acyl_transf_3"/>
    <property type="match status" value="1"/>
</dbReference>
<keyword evidence="1" id="KW-1133">Transmembrane helix</keyword>
<feature type="transmembrane region" description="Helical" evidence="1">
    <location>
        <begin position="224"/>
        <end position="242"/>
    </location>
</feature>
<feature type="transmembrane region" description="Helical" evidence="1">
    <location>
        <begin position="123"/>
        <end position="140"/>
    </location>
</feature>
<keyword evidence="1" id="KW-0812">Transmembrane</keyword>
<organism evidence="3 4">
    <name type="scientific">Mucilaginibacter gracilis</name>
    <dbReference type="NCBI Taxonomy" id="423350"/>
    <lineage>
        <taxon>Bacteria</taxon>
        <taxon>Pseudomonadati</taxon>
        <taxon>Bacteroidota</taxon>
        <taxon>Sphingobacteriia</taxon>
        <taxon>Sphingobacteriales</taxon>
        <taxon>Sphingobacteriaceae</taxon>
        <taxon>Mucilaginibacter</taxon>
    </lineage>
</organism>
<dbReference type="GO" id="GO:0016020">
    <property type="term" value="C:membrane"/>
    <property type="evidence" value="ECO:0007669"/>
    <property type="project" value="TreeGrafter"/>
</dbReference>
<feature type="transmembrane region" description="Helical" evidence="1">
    <location>
        <begin position="285"/>
        <end position="303"/>
    </location>
</feature>
<accession>A0A495IZX6</accession>
<keyword evidence="4" id="KW-1185">Reference proteome</keyword>
<keyword evidence="1" id="KW-0472">Membrane</keyword>
<evidence type="ECO:0000259" key="2">
    <source>
        <dbReference type="Pfam" id="PF01757"/>
    </source>
</evidence>
<evidence type="ECO:0000313" key="4">
    <source>
        <dbReference type="Proteomes" id="UP000268007"/>
    </source>
</evidence>
<dbReference type="GO" id="GO:0009103">
    <property type="term" value="P:lipopolysaccharide biosynthetic process"/>
    <property type="evidence" value="ECO:0007669"/>
    <property type="project" value="TreeGrafter"/>
</dbReference>